<keyword evidence="2" id="KW-1185">Reference proteome</keyword>
<dbReference type="Pfam" id="PF13970">
    <property type="entry name" value="DUF4221"/>
    <property type="match status" value="1"/>
</dbReference>
<gene>
    <name evidence="1" type="ORF">MM236_11010</name>
</gene>
<reference evidence="1" key="1">
    <citation type="submission" date="2022-03" db="EMBL/GenBank/DDBJ databases">
        <title>De novo assembled genomes of Belliella spp. (Cyclobacteriaceae) strains.</title>
        <authorList>
            <person name="Szabo A."/>
            <person name="Korponai K."/>
            <person name="Felfoldi T."/>
        </authorList>
    </citation>
    <scope>NUCLEOTIDE SEQUENCE</scope>
    <source>
        <strain evidence="1">DSM 107340</strain>
    </source>
</reference>
<evidence type="ECO:0000313" key="2">
    <source>
        <dbReference type="Proteomes" id="UP001165488"/>
    </source>
</evidence>
<sequence length="385" mass="44744">MKNLLPLLFLLFSIISCQTDKPNDYLIFNDFLTNQVSLSLDDSTSLDFFFIYTYSDSSKNFFLSLNPITNSVDKYSLESCELVKRISVPIDGPEGINGILQGFTYHNSDSIFLYIKGKVNGGIIINDEGKFIDRLRHRDVDSEARTLINHTSTGSNPTIKINDKLYFMRYPLFDTYNPSNINDQYPLSLSYDLTKKELEFDSLITYPTFYQNEIWSIFDLTYSRTFNEKKQTVISWPLLDYLLIYDLQNGKMSKKSAKSILDKEISKPYPGTPRADQPDNTTLSGLRYRTIIYDPWKSLYYRIAVLPLSDVDGKQYFPNSYEQEFSILVLDQDFNLLKEVFFPGKVYNHFNISVNRKGLLLMKNNQFDQTLNEDSLRIDIFDLSL</sequence>
<protein>
    <submittedName>
        <fullName evidence="1">DUF4221 domain-containing protein</fullName>
    </submittedName>
</protein>
<evidence type="ECO:0000313" key="1">
    <source>
        <dbReference type="EMBL" id="MCH7398524.1"/>
    </source>
</evidence>
<comment type="caution">
    <text evidence="1">The sequence shown here is derived from an EMBL/GenBank/DDBJ whole genome shotgun (WGS) entry which is preliminary data.</text>
</comment>
<dbReference type="RefSeq" id="WP_241275036.1">
    <property type="nucleotide sequence ID" value="NZ_JAKZGS010000008.1"/>
</dbReference>
<name>A0ABS9UPY3_9BACT</name>
<dbReference type="Proteomes" id="UP001165488">
    <property type="component" value="Unassembled WGS sequence"/>
</dbReference>
<proteinExistence type="predicted"/>
<accession>A0ABS9UPY3</accession>
<dbReference type="PROSITE" id="PS51257">
    <property type="entry name" value="PROKAR_LIPOPROTEIN"/>
    <property type="match status" value="1"/>
</dbReference>
<organism evidence="1 2">
    <name type="scientific">Belliella calami</name>
    <dbReference type="NCBI Taxonomy" id="2923436"/>
    <lineage>
        <taxon>Bacteria</taxon>
        <taxon>Pseudomonadati</taxon>
        <taxon>Bacteroidota</taxon>
        <taxon>Cytophagia</taxon>
        <taxon>Cytophagales</taxon>
        <taxon>Cyclobacteriaceae</taxon>
        <taxon>Belliella</taxon>
    </lineage>
</organism>
<dbReference type="InterPro" id="IPR025316">
    <property type="entry name" value="DUF4221"/>
</dbReference>
<dbReference type="EMBL" id="JAKZGS010000008">
    <property type="protein sequence ID" value="MCH7398524.1"/>
    <property type="molecule type" value="Genomic_DNA"/>
</dbReference>